<evidence type="ECO:0000313" key="1">
    <source>
        <dbReference type="EMBL" id="MET3583632.1"/>
    </source>
</evidence>
<sequence length="57" mass="6713">MQLAKLLLKARSLARMFRLLARRPLIVRSRECLHIKIEQVEVVVRSFHDTSQIRTAN</sequence>
<evidence type="ECO:0000313" key="2">
    <source>
        <dbReference type="Proteomes" id="UP001549204"/>
    </source>
</evidence>
<proteinExistence type="predicted"/>
<keyword evidence="2" id="KW-1185">Reference proteome</keyword>
<organism evidence="1 2">
    <name type="scientific">Mesorhizobium robiniae</name>
    <dbReference type="NCBI Taxonomy" id="559315"/>
    <lineage>
        <taxon>Bacteria</taxon>
        <taxon>Pseudomonadati</taxon>
        <taxon>Pseudomonadota</taxon>
        <taxon>Alphaproteobacteria</taxon>
        <taxon>Hyphomicrobiales</taxon>
        <taxon>Phyllobacteriaceae</taxon>
        <taxon>Mesorhizobium</taxon>
    </lineage>
</organism>
<protein>
    <submittedName>
        <fullName evidence="1">Uncharacterized protein</fullName>
    </submittedName>
</protein>
<reference evidence="1 2" key="1">
    <citation type="submission" date="2024-06" db="EMBL/GenBank/DDBJ databases">
        <title>Genomic Encyclopedia of Type Strains, Phase IV (KMG-IV): sequencing the most valuable type-strain genomes for metagenomic binning, comparative biology and taxonomic classification.</title>
        <authorList>
            <person name="Goeker M."/>
        </authorList>
    </citation>
    <scope>NUCLEOTIDE SEQUENCE [LARGE SCALE GENOMIC DNA]</scope>
    <source>
        <strain evidence="1 2">DSM 100022</strain>
    </source>
</reference>
<comment type="caution">
    <text evidence="1">The sequence shown here is derived from an EMBL/GenBank/DDBJ whole genome shotgun (WGS) entry which is preliminary data.</text>
</comment>
<gene>
    <name evidence="1" type="ORF">ABID19_006697</name>
</gene>
<accession>A0ABV2GZB0</accession>
<dbReference type="Proteomes" id="UP001549204">
    <property type="component" value="Unassembled WGS sequence"/>
</dbReference>
<name>A0ABV2GZB0_9HYPH</name>
<dbReference type="RefSeq" id="WP_156788644.1">
    <property type="nucleotide sequence ID" value="NZ_JBEPMC010000020.1"/>
</dbReference>
<dbReference type="EMBL" id="JBEPMC010000020">
    <property type="protein sequence ID" value="MET3583632.1"/>
    <property type="molecule type" value="Genomic_DNA"/>
</dbReference>